<evidence type="ECO:0000313" key="2">
    <source>
        <dbReference type="EMBL" id="KAF4695645.1"/>
    </source>
</evidence>
<comment type="caution">
    <text evidence="2">The sequence shown here is derived from an EMBL/GenBank/DDBJ whole genome shotgun (WGS) entry which is preliminary data.</text>
</comment>
<dbReference type="EMBL" id="JABANO010039115">
    <property type="protein sequence ID" value="KAF4695645.1"/>
    <property type="molecule type" value="Genomic_DNA"/>
</dbReference>
<name>A0A7J6PHM9_PEROL</name>
<proteinExistence type="predicted"/>
<gene>
    <name evidence="2" type="ORF">FOZ63_024652</name>
</gene>
<keyword evidence="3" id="KW-1185">Reference proteome</keyword>
<dbReference type="Proteomes" id="UP000553632">
    <property type="component" value="Unassembled WGS sequence"/>
</dbReference>
<evidence type="ECO:0000256" key="1">
    <source>
        <dbReference type="SAM" id="MobiDB-lite"/>
    </source>
</evidence>
<dbReference type="AlphaFoldDB" id="A0A7J6PHM9"/>
<feature type="non-terminal residue" evidence="2">
    <location>
        <position position="107"/>
    </location>
</feature>
<organism evidence="2 3">
    <name type="scientific">Perkinsus olseni</name>
    <name type="common">Perkinsus atlanticus</name>
    <dbReference type="NCBI Taxonomy" id="32597"/>
    <lineage>
        <taxon>Eukaryota</taxon>
        <taxon>Sar</taxon>
        <taxon>Alveolata</taxon>
        <taxon>Perkinsozoa</taxon>
        <taxon>Perkinsea</taxon>
        <taxon>Perkinsida</taxon>
        <taxon>Perkinsidae</taxon>
        <taxon>Perkinsus</taxon>
    </lineage>
</organism>
<protein>
    <submittedName>
        <fullName evidence="2">Uncharacterized protein</fullName>
    </submittedName>
</protein>
<sequence>MLWAVQETADGAPAKQAGPTLILYPSGGQSPFTALLDSGAVRNYVSHEMAVARGWKISPCSTSAKLANGAVVKLRGTTEVAVIVRTPVRPPGDSSSVDLAQDGHLQY</sequence>
<accession>A0A7J6PHM9</accession>
<reference evidence="2 3" key="1">
    <citation type="submission" date="2020-04" db="EMBL/GenBank/DDBJ databases">
        <title>Perkinsus olseni comparative genomics.</title>
        <authorList>
            <person name="Bogema D.R."/>
        </authorList>
    </citation>
    <scope>NUCLEOTIDE SEQUENCE [LARGE SCALE GENOMIC DNA]</scope>
    <source>
        <strain evidence="2 3">ATCC PRA-207</strain>
    </source>
</reference>
<feature type="region of interest" description="Disordered" evidence="1">
    <location>
        <begin position="87"/>
        <end position="107"/>
    </location>
</feature>
<evidence type="ECO:0000313" key="3">
    <source>
        <dbReference type="Proteomes" id="UP000553632"/>
    </source>
</evidence>